<dbReference type="PANTHER" id="PTHR33112">
    <property type="entry name" value="DOMAIN PROTEIN, PUTATIVE-RELATED"/>
    <property type="match status" value="1"/>
</dbReference>
<dbReference type="PANTHER" id="PTHR33112:SF16">
    <property type="entry name" value="HETEROKARYON INCOMPATIBILITY DOMAIN-CONTAINING PROTEIN"/>
    <property type="match status" value="1"/>
</dbReference>
<evidence type="ECO:0000313" key="2">
    <source>
        <dbReference type="Proteomes" id="UP001497453"/>
    </source>
</evidence>
<dbReference type="EMBL" id="OZ037945">
    <property type="protein sequence ID" value="CAL1702870.1"/>
    <property type="molecule type" value="Genomic_DNA"/>
</dbReference>
<protein>
    <recommendedName>
        <fullName evidence="3">Heterokaryon incompatibility protein</fullName>
    </recommendedName>
</protein>
<sequence length="272" mass="30879">MFPLGSDLSPAIGAQSDLRWAWKEVVEDYTQRAVTKPADKLLALAGITEQSYRIWGGKYLAGLWEATLLEDLLWFKDYETIFPRPAKYRAPSWSWASVEGRIIAYTTGDSRLDSRFVDDIRTCDVVQCHVDLARDELPLGRVTAGILRIRCVMMKTGWLPDIEKPELFLNRPISVEGPFTSPNPVTFERVVIADAYPDSVEASTIEDVWAVPLRWSRKSRYAVGLLLTPTENGVVDSYRRVGYFATNEGFEVGWFDDDDSPCLNFEREVVII</sequence>
<reference evidence="2" key="1">
    <citation type="submission" date="2024-04" db="EMBL/GenBank/DDBJ databases">
        <authorList>
            <person name="Shaw F."/>
            <person name="Minotto A."/>
        </authorList>
    </citation>
    <scope>NUCLEOTIDE SEQUENCE [LARGE SCALE GENOMIC DNA]</scope>
</reference>
<evidence type="ECO:0000313" key="1">
    <source>
        <dbReference type="EMBL" id="CAL1702870.1"/>
    </source>
</evidence>
<accession>A0ABP1D4P5</accession>
<dbReference type="Proteomes" id="UP001497453">
    <property type="component" value="Chromosome 2"/>
</dbReference>
<name>A0ABP1D4P5_9APHY</name>
<organism evidence="1 2">
    <name type="scientific">Somion occarium</name>
    <dbReference type="NCBI Taxonomy" id="3059160"/>
    <lineage>
        <taxon>Eukaryota</taxon>
        <taxon>Fungi</taxon>
        <taxon>Dikarya</taxon>
        <taxon>Basidiomycota</taxon>
        <taxon>Agaricomycotina</taxon>
        <taxon>Agaricomycetes</taxon>
        <taxon>Polyporales</taxon>
        <taxon>Cerrenaceae</taxon>
        <taxon>Somion</taxon>
    </lineage>
</organism>
<proteinExistence type="predicted"/>
<gene>
    <name evidence="1" type="ORF">GFSPODELE1_LOCUS4278</name>
</gene>
<keyword evidence="2" id="KW-1185">Reference proteome</keyword>
<evidence type="ECO:0008006" key="3">
    <source>
        <dbReference type="Google" id="ProtNLM"/>
    </source>
</evidence>